<reference evidence="2 3" key="1">
    <citation type="journal article" date="2009" name="Nature">
        <title>Evolution of pathogenicity and sexual reproduction in eight Candida genomes.</title>
        <authorList>
            <person name="Butler G."/>
            <person name="Rasmussen M.D."/>
            <person name="Lin M.F."/>
            <person name="Santos M.A."/>
            <person name="Sakthikumar S."/>
            <person name="Munro C.A."/>
            <person name="Rheinbay E."/>
            <person name="Grabherr M."/>
            <person name="Forche A."/>
            <person name="Reedy J.L."/>
            <person name="Agrafioti I."/>
            <person name="Arnaud M.B."/>
            <person name="Bates S."/>
            <person name="Brown A.J."/>
            <person name="Brunke S."/>
            <person name="Costanzo M.C."/>
            <person name="Fitzpatrick D.A."/>
            <person name="de Groot P.W."/>
            <person name="Harris D."/>
            <person name="Hoyer L.L."/>
            <person name="Hube B."/>
            <person name="Klis F.M."/>
            <person name="Kodira C."/>
            <person name="Lennard N."/>
            <person name="Logue M.E."/>
            <person name="Martin R."/>
            <person name="Neiman A.M."/>
            <person name="Nikolaou E."/>
            <person name="Quail M.A."/>
            <person name="Quinn J."/>
            <person name="Santos M.C."/>
            <person name="Schmitzberger F.F."/>
            <person name="Sherlock G."/>
            <person name="Shah P."/>
            <person name="Silverstein K.A."/>
            <person name="Skrzypek M.S."/>
            <person name="Soll D."/>
            <person name="Staggs R."/>
            <person name="Stansfield I."/>
            <person name="Stumpf M.P."/>
            <person name="Sudbery P.E."/>
            <person name="Srikantha T."/>
            <person name="Zeng Q."/>
            <person name="Berman J."/>
            <person name="Berriman M."/>
            <person name="Heitman J."/>
            <person name="Gow N.A."/>
            <person name="Lorenz M.C."/>
            <person name="Birren B.W."/>
            <person name="Kellis M."/>
            <person name="Cuomo C.A."/>
        </authorList>
    </citation>
    <scope>NUCLEOTIDE SEQUENCE [LARGE SCALE GENOMIC DNA]</scope>
    <source>
        <strain evidence="3">ATCC MYA-3404 / T1</strain>
    </source>
</reference>
<dbReference type="OrthoDB" id="10021397at2759"/>
<feature type="transmembrane region" description="Helical" evidence="1">
    <location>
        <begin position="7"/>
        <end position="30"/>
    </location>
</feature>
<dbReference type="GeneID" id="8296824"/>
<evidence type="ECO:0000313" key="3">
    <source>
        <dbReference type="Proteomes" id="UP000002037"/>
    </source>
</evidence>
<dbReference type="KEGG" id="ctp:CTRG_00330"/>
<keyword evidence="3" id="KW-1185">Reference proteome</keyword>
<dbReference type="EMBL" id="GG692395">
    <property type="protein sequence ID" value="EER35591.1"/>
    <property type="molecule type" value="Genomic_DNA"/>
</dbReference>
<dbReference type="Proteomes" id="UP000002037">
    <property type="component" value="Unassembled WGS sequence"/>
</dbReference>
<accession>C5M2P1</accession>
<feature type="non-terminal residue" evidence="2">
    <location>
        <position position="137"/>
    </location>
</feature>
<organism evidence="2 3">
    <name type="scientific">Candida tropicalis (strain ATCC MYA-3404 / T1)</name>
    <name type="common">Yeast</name>
    <dbReference type="NCBI Taxonomy" id="294747"/>
    <lineage>
        <taxon>Eukaryota</taxon>
        <taxon>Fungi</taxon>
        <taxon>Dikarya</taxon>
        <taxon>Ascomycota</taxon>
        <taxon>Saccharomycotina</taxon>
        <taxon>Pichiomycetes</taxon>
        <taxon>Debaryomycetaceae</taxon>
        <taxon>Candida/Lodderomyces clade</taxon>
        <taxon>Candida</taxon>
    </lineage>
</organism>
<keyword evidence="1" id="KW-0812">Transmembrane</keyword>
<name>C5M2P1_CANTT</name>
<proteinExistence type="predicted"/>
<dbReference type="VEuPathDB" id="FungiDB:CTRG_00330"/>
<sequence length="137" mass="15753">MLRKDTVMVLYLSIYQIKITILMILIVAMHCLKLNYTQLSQVLFLGSFLAALDGTVVTTLLTMIAFRFCMSCQTSPWICNCIFIYLQQLFQPIFWVSWSDIFGIRNFVALDCSAVFMELGWCHLVGGCLTHLPRYGF</sequence>
<evidence type="ECO:0000256" key="1">
    <source>
        <dbReference type="SAM" id="Phobius"/>
    </source>
</evidence>
<keyword evidence="1" id="KW-0472">Membrane</keyword>
<dbReference type="AlphaFoldDB" id="C5M2P1"/>
<feature type="transmembrane region" description="Helical" evidence="1">
    <location>
        <begin position="42"/>
        <end position="66"/>
    </location>
</feature>
<evidence type="ECO:0000313" key="2">
    <source>
        <dbReference type="EMBL" id="EER35591.1"/>
    </source>
</evidence>
<protein>
    <submittedName>
        <fullName evidence="2">Uncharacterized protein</fullName>
    </submittedName>
</protein>
<dbReference type="RefSeq" id="XP_002545549.1">
    <property type="nucleotide sequence ID" value="XM_002545503.1"/>
</dbReference>
<dbReference type="HOGENOM" id="CLU_1869986_0_0_1"/>
<keyword evidence="1" id="KW-1133">Transmembrane helix</keyword>
<gene>
    <name evidence="2" type="ORF">CTRG_00330</name>
</gene>